<gene>
    <name evidence="2" type="primary">Dmel\CG30325</name>
    <name evidence="2 3" type="ORF">CG30325</name>
    <name evidence="2" type="ORF">Dmel_CG30325</name>
</gene>
<dbReference type="AGR" id="FB:FBgn0050325"/>
<dbReference type="GeneID" id="246541"/>
<reference evidence="2 4" key="5">
    <citation type="journal article" date="2002" name="Genome Biol.">
        <title>Heterochromatic sequences in a Drosophila whole-genome shotgun assembly.</title>
        <authorList>
            <person name="Hoskins R.A."/>
            <person name="Smith C.D."/>
            <person name="Carlson J.W."/>
            <person name="Carvalho A.B."/>
            <person name="Halpern A."/>
            <person name="Kaminker J.S."/>
            <person name="Kennedy C."/>
            <person name="Mungall C.J."/>
            <person name="Sullivan B.A."/>
            <person name="Sutton G.G."/>
            <person name="Yasuhara J.C."/>
            <person name="Wakimoto B.T."/>
            <person name="Myers E.W."/>
            <person name="Celniker S.E."/>
            <person name="Rubin G.M."/>
            <person name="Karpen G.H."/>
        </authorList>
    </citation>
    <scope>NUCLEOTIDE SEQUENCE [LARGE SCALE GENOMIC DNA]</scope>
    <source>
        <strain evidence="4">Berkeley</strain>
    </source>
</reference>
<dbReference type="KEGG" id="dme:Dmel_CG30325"/>
<reference evidence="2 4" key="7">
    <citation type="journal article" date="2007" name="Science">
        <title>The Release 5.1 annotation of Drosophila melanogaster heterochromatin.</title>
        <authorList>
            <person name="Smith C.D."/>
            <person name="Shu S."/>
            <person name="Mungall C.J."/>
            <person name="Karpen G.H."/>
        </authorList>
    </citation>
    <scope>NUCLEOTIDE SEQUENCE [LARGE SCALE GENOMIC DNA]</scope>
    <source>
        <strain evidence="4">Berkeley</strain>
    </source>
</reference>
<dbReference type="FlyBase" id="FBgn0050325">
    <property type="gene designation" value="CG30325"/>
</dbReference>
<reference evidence="2 4" key="8">
    <citation type="journal article" date="2007" name="Science">
        <title>Sequence finishing and mapping of Drosophila melanogaster heterochromatin.</title>
        <authorList>
            <person name="Hoskins R.A."/>
            <person name="Carlson J.W."/>
            <person name="Kennedy C."/>
            <person name="Acevedo D."/>
            <person name="Evans-Holm M."/>
            <person name="Frise E."/>
            <person name="Wan K.H."/>
            <person name="Park S."/>
            <person name="Mendez-Lago M."/>
            <person name="Rossi F."/>
            <person name="Villasante A."/>
            <person name="Dimitri P."/>
            <person name="Karpen G.H."/>
            <person name="Celniker S.E."/>
        </authorList>
    </citation>
    <scope>NUCLEOTIDE SEQUENCE [LARGE SCALE GENOMIC DNA]</scope>
    <source>
        <strain evidence="4">Berkeley</strain>
    </source>
</reference>
<feature type="compositionally biased region" description="Polar residues" evidence="1">
    <location>
        <begin position="325"/>
        <end position="334"/>
    </location>
</feature>
<organism evidence="2 4">
    <name type="scientific">Drosophila melanogaster</name>
    <name type="common">Fruit fly</name>
    <dbReference type="NCBI Taxonomy" id="7227"/>
    <lineage>
        <taxon>Eukaryota</taxon>
        <taxon>Metazoa</taxon>
        <taxon>Ecdysozoa</taxon>
        <taxon>Arthropoda</taxon>
        <taxon>Hexapoda</taxon>
        <taxon>Insecta</taxon>
        <taxon>Pterygota</taxon>
        <taxon>Neoptera</taxon>
        <taxon>Endopterygota</taxon>
        <taxon>Diptera</taxon>
        <taxon>Brachycera</taxon>
        <taxon>Muscomorpha</taxon>
        <taxon>Ephydroidea</taxon>
        <taxon>Drosophilidae</taxon>
        <taxon>Drosophila</taxon>
        <taxon>Sophophora</taxon>
    </lineage>
</organism>
<evidence type="ECO:0000313" key="3">
    <source>
        <dbReference type="FlyBase" id="FBgn0050325"/>
    </source>
</evidence>
<dbReference type="SMR" id="A1ZB09"/>
<dbReference type="InParanoid" id="A1ZB09"/>
<reference evidence="2 4" key="4">
    <citation type="journal article" date="2002" name="Genome Biol.">
        <title>The transposable elements of the Drosophila melanogaster euchromatin: a genomics perspective.</title>
        <authorList>
            <person name="Kaminker J.S."/>
            <person name="Bergman C.M."/>
            <person name="Kronmiller B."/>
            <person name="Carlson J."/>
            <person name="Svirskas R."/>
            <person name="Patel S."/>
            <person name="Frise E."/>
            <person name="Wheeler D.A."/>
            <person name="Lewis S.E."/>
            <person name="Rubin G.M."/>
            <person name="Ashburner M."/>
            <person name="Celniker S.E."/>
        </authorList>
    </citation>
    <scope>NUCLEOTIDE SEQUENCE [LARGE SCALE GENOMIC DNA]</scope>
    <source>
        <strain evidence="4">Berkeley</strain>
    </source>
</reference>
<feature type="region of interest" description="Disordered" evidence="1">
    <location>
        <begin position="325"/>
        <end position="439"/>
    </location>
</feature>
<feature type="compositionally biased region" description="Basic residues" evidence="1">
    <location>
        <begin position="409"/>
        <end position="419"/>
    </location>
</feature>
<dbReference type="eggNOG" id="ENOG502TMGQ">
    <property type="taxonomic scope" value="Eukaryota"/>
</dbReference>
<dbReference type="AlphaFoldDB" id="A1ZB09"/>
<dbReference type="Bgee" id="FBgn0050325">
    <property type="expression patterns" value="Expressed in mid-late elongation-stage spermatid (Drosophila) in testis and 14 other cell types or tissues"/>
</dbReference>
<feature type="compositionally biased region" description="Basic residues" evidence="1">
    <location>
        <begin position="204"/>
        <end position="216"/>
    </location>
</feature>
<dbReference type="PaxDb" id="7227-FBpp0086000"/>
<dbReference type="BioGRID-ORCS" id="246541">
    <property type="hits" value="0 hits in 1 CRISPR screen"/>
</dbReference>
<dbReference type="Proteomes" id="UP000000803">
    <property type="component" value="Chromosome 2R"/>
</dbReference>
<feature type="compositionally biased region" description="Basic residues" evidence="1">
    <location>
        <begin position="338"/>
        <end position="352"/>
    </location>
</feature>
<dbReference type="OrthoDB" id="7868721at2759"/>
<feature type="compositionally biased region" description="Polar residues" evidence="1">
    <location>
        <begin position="394"/>
        <end position="408"/>
    </location>
</feature>
<protein>
    <submittedName>
        <fullName evidence="2">Uncharacterized protein</fullName>
    </submittedName>
</protein>
<proteinExistence type="predicted"/>
<evidence type="ECO:0000313" key="2">
    <source>
        <dbReference type="EMBL" id="AAM68477.1"/>
    </source>
</evidence>
<dbReference type="UCSC" id="CG30325-RA">
    <property type="organism name" value="d. melanogaster"/>
</dbReference>
<reference evidence="2 4" key="9">
    <citation type="journal article" date="2015" name="G3 (Bethesda)">
        <title>Gene Model Annotations for Drosophila melanogaster: Impact of High-Throughput Data.</title>
        <authorList>
            <consortium name="FlyBase Consortium"/>
            <person name="Matthews B.B."/>
            <person name="Dos Santos G."/>
            <person name="Crosby M.A."/>
            <person name="Emmert D.B."/>
            <person name="St Pierre S.E."/>
            <person name="Gramates L.S."/>
            <person name="Zhou P."/>
            <person name="Schroeder A.J."/>
            <person name="Falls K."/>
            <person name="Strelets V."/>
            <person name="Russo S.M."/>
            <person name="Gelbart W.M."/>
            <person name="null"/>
        </authorList>
    </citation>
    <scope>NUCLEOTIDE SEQUENCE [LARGE SCALE GENOMIC DNA]</scope>
    <source>
        <strain evidence="4">Berkeley</strain>
    </source>
</reference>
<feature type="region of interest" description="Disordered" evidence="1">
    <location>
        <begin position="199"/>
        <end position="270"/>
    </location>
</feature>
<keyword evidence="4" id="KW-1185">Reference proteome</keyword>
<reference evidence="2 4" key="10">
    <citation type="journal article" date="2015" name="G3 (Bethesda)">
        <title>Gene Model Annotations for Drosophila melanogaster: The Rule-Benders.</title>
        <authorList>
            <consortium name="FlyBase Consortium"/>
            <person name="Crosby M.A."/>
            <person name="Gramates L.S."/>
            <person name="Dos Santos G."/>
            <person name="Matthews B.B."/>
            <person name="St Pierre S.E."/>
            <person name="Zhou P."/>
            <person name="Schroeder A.J."/>
            <person name="Falls K."/>
            <person name="Emmert D.B."/>
            <person name="Russo S.M."/>
            <person name="Gelbart W.M."/>
            <person name="null"/>
        </authorList>
    </citation>
    <scope>NUCLEOTIDE SEQUENCE [LARGE SCALE GENOMIC DNA]</scope>
    <source>
        <strain evidence="4">Berkeley</strain>
    </source>
</reference>
<reference evidence="2 4" key="11">
    <citation type="journal article" date="2015" name="Genome Res.">
        <title>The Release 6 reference sequence of the Drosophila melanogaster genome.</title>
        <authorList>
            <person name="Hoskins R.A."/>
            <person name="Carlson J.W."/>
            <person name="Wan K.H."/>
            <person name="Park S."/>
            <person name="Mendez I."/>
            <person name="Galle S.E."/>
            <person name="Booth B.W."/>
            <person name="Pfeiffer B.D."/>
            <person name="George R.A."/>
            <person name="Svirskas R."/>
            <person name="Krzywinski M."/>
            <person name="Schein J."/>
            <person name="Accardo M.C."/>
            <person name="Damia E."/>
            <person name="Messina G."/>
            <person name="Mendez-Lago M."/>
            <person name="de Pablos B."/>
            <person name="Demakova O.V."/>
            <person name="Andreyeva E.N."/>
            <person name="Boldyreva L.V."/>
            <person name="Marra M."/>
            <person name="Carvalho A.B."/>
            <person name="Dimitri P."/>
            <person name="Villasante A."/>
            <person name="Zhimulev I.F."/>
            <person name="Rubin G.M."/>
            <person name="Karpen G.H."/>
            <person name="Celniker S.E."/>
        </authorList>
    </citation>
    <scope>NUCLEOTIDE SEQUENCE [LARGE SCALE GENOMIC DNA]</scope>
    <source>
        <strain evidence="4">Berkeley</strain>
    </source>
</reference>
<feature type="compositionally biased region" description="Basic residues" evidence="1">
    <location>
        <begin position="365"/>
        <end position="378"/>
    </location>
</feature>
<dbReference type="OMA" id="DLDEHIY"/>
<accession>A1ZB09</accession>
<dbReference type="ExpressionAtlas" id="A1ZB09">
    <property type="expression patterns" value="baseline and differential"/>
</dbReference>
<dbReference type="IntAct" id="A1ZB09">
    <property type="interactions" value="2"/>
</dbReference>
<reference evidence="2 4" key="2">
    <citation type="journal article" date="2002" name="Genome Biol.">
        <title>Finishing a whole-genome shotgun: release 3 of the Drosophila melanogaster euchromatic genome sequence.</title>
        <authorList>
            <person name="Celniker S.E."/>
            <person name="Wheeler D.A."/>
            <person name="Kronmiller B."/>
            <person name="Carlson J.W."/>
            <person name="Halpern A."/>
            <person name="Patel S."/>
            <person name="Adams M."/>
            <person name="Champe M."/>
            <person name="Dugan S.P."/>
            <person name="Frise E."/>
            <person name="Hodgson A."/>
            <person name="George R.A."/>
            <person name="Hoskins R.A."/>
            <person name="Laverty T."/>
            <person name="Muzny D.M."/>
            <person name="Nelson C.R."/>
            <person name="Pacleb J.M."/>
            <person name="Park S."/>
            <person name="Pfeiffer B.D."/>
            <person name="Richards S."/>
            <person name="Sodergren E.J."/>
            <person name="Svirskas R."/>
            <person name="Tabor P.E."/>
            <person name="Wan K."/>
            <person name="Stapleton M."/>
            <person name="Sutton G.G."/>
            <person name="Venter C."/>
            <person name="Weinstock G."/>
            <person name="Scherer S.E."/>
            <person name="Myers E.W."/>
            <person name="Gibbs R.A."/>
            <person name="Rubin G.M."/>
        </authorList>
    </citation>
    <scope>NUCLEOTIDE SEQUENCE [LARGE SCALE GENOMIC DNA]</scope>
    <source>
        <strain evidence="4">Berkeley</strain>
    </source>
</reference>
<reference evidence="2 4" key="3">
    <citation type="journal article" date="2002" name="Genome Biol.">
        <title>Annotation of the Drosophila melanogaster euchromatic genome: a systematic review.</title>
        <authorList>
            <person name="Misra S."/>
            <person name="Crosby M.A."/>
            <person name="Mungall C.J."/>
            <person name="Matthews B.B."/>
            <person name="Campbell K.S."/>
            <person name="Hradecky P."/>
            <person name="Huang Y."/>
            <person name="Kaminker J.S."/>
            <person name="Millburn G.H."/>
            <person name="Prochnik S.E."/>
            <person name="Smith C.D."/>
            <person name="Tupy J.L."/>
            <person name="Whitfied E.J."/>
            <person name="Bayraktaroglu L."/>
            <person name="Berman B.P."/>
            <person name="Bettencourt B.R."/>
            <person name="Celniker S.E."/>
            <person name="de Grey A.D."/>
            <person name="Drysdale R.A."/>
            <person name="Harris N.L."/>
            <person name="Richter J."/>
            <person name="Russo S."/>
            <person name="Schroeder A.J."/>
            <person name="Shu S.Q."/>
            <person name="Stapleton M."/>
            <person name="Yamada C."/>
            <person name="Ashburner M."/>
            <person name="Gelbart W.M."/>
            <person name="Rubin G.M."/>
            <person name="Lewis S.E."/>
        </authorList>
    </citation>
    <scope>GENOME REANNOTATION</scope>
    <source>
        <strain evidence="4">Berkeley</strain>
    </source>
</reference>
<dbReference type="VEuPathDB" id="VectorBase:FBgn0050325"/>
<reference evidence="2 4" key="6">
    <citation type="journal article" date="2005" name="PLoS Comput. Biol.">
        <title>Combined evidence annotation of transposable elements in genome sequences.</title>
        <authorList>
            <person name="Quesneville H."/>
            <person name="Bergman C.M."/>
            <person name="Andrieu O."/>
            <person name="Autard D."/>
            <person name="Nouaud D."/>
            <person name="Ashburner M."/>
            <person name="Anxolabehere D."/>
        </authorList>
    </citation>
    <scope>NUCLEOTIDE SEQUENCE [LARGE SCALE GENOMIC DNA]</scope>
    <source>
        <strain evidence="4">Berkeley</strain>
    </source>
</reference>
<dbReference type="HOGENOM" id="CLU_370181_0_0_1"/>
<evidence type="ECO:0000256" key="1">
    <source>
        <dbReference type="SAM" id="MobiDB-lite"/>
    </source>
</evidence>
<name>A1ZB09_DROME</name>
<dbReference type="EMBL" id="AE013599">
    <property type="protein sequence ID" value="AAM68477.1"/>
    <property type="molecule type" value="Genomic_DNA"/>
</dbReference>
<reference evidence="2 4" key="1">
    <citation type="journal article" date="2000" name="Science">
        <title>The genome sequence of Drosophila melanogaster.</title>
        <authorList>
            <person name="Adams M.D."/>
            <person name="Celniker S.E."/>
            <person name="Holt R.A."/>
            <person name="Evans C.A."/>
            <person name="Gocayne J.D."/>
            <person name="Amanatides P.G."/>
            <person name="Scherer S.E."/>
            <person name="Li P.W."/>
            <person name="Hoskins R.A."/>
            <person name="Galle R.F."/>
            <person name="George R.A."/>
            <person name="Lewis S.E."/>
            <person name="Richards S."/>
            <person name="Ashburner M."/>
            <person name="Henderson S.N."/>
            <person name="Sutton G.G."/>
            <person name="Wortman J.R."/>
            <person name="Yandell M.D."/>
            <person name="Zhang Q."/>
            <person name="Chen L.X."/>
            <person name="Brandon R.C."/>
            <person name="Rogers Y.H."/>
            <person name="Blazej R.G."/>
            <person name="Champe M."/>
            <person name="Pfeiffer B.D."/>
            <person name="Wan K.H."/>
            <person name="Doyle C."/>
            <person name="Baxter E.G."/>
            <person name="Helt G."/>
            <person name="Nelson C.R."/>
            <person name="Gabor G.L."/>
            <person name="Abril J.F."/>
            <person name="Agbayani A."/>
            <person name="An H.J."/>
            <person name="Andrews-Pfannkoch C."/>
            <person name="Baldwin D."/>
            <person name="Ballew R.M."/>
            <person name="Basu A."/>
            <person name="Baxendale J."/>
            <person name="Bayraktaroglu L."/>
            <person name="Beasley E.M."/>
            <person name="Beeson K.Y."/>
            <person name="Benos P.V."/>
            <person name="Berman B.P."/>
            <person name="Bhandari D."/>
            <person name="Bolshakov S."/>
            <person name="Borkova D."/>
            <person name="Botchan M.R."/>
            <person name="Bouck J."/>
            <person name="Brokstein P."/>
            <person name="Brottier P."/>
            <person name="Burtis K.C."/>
            <person name="Busam D.A."/>
            <person name="Butler H."/>
            <person name="Cadieu E."/>
            <person name="Center A."/>
            <person name="Chandra I."/>
            <person name="Cherry J.M."/>
            <person name="Cawley S."/>
            <person name="Dahlke C."/>
            <person name="Davenport L.B."/>
            <person name="Davies P."/>
            <person name="de Pablos B."/>
            <person name="Delcher A."/>
            <person name="Deng Z."/>
            <person name="Mays A.D."/>
            <person name="Dew I."/>
            <person name="Dietz S.M."/>
            <person name="Dodson K."/>
            <person name="Doup L.E."/>
            <person name="Downes M."/>
            <person name="Dugan-Rocha S."/>
            <person name="Dunkov B.C."/>
            <person name="Dunn P."/>
            <person name="Durbin K.J."/>
            <person name="Evangelista C.C."/>
            <person name="Ferraz C."/>
            <person name="Ferriera S."/>
            <person name="Fleischmann W."/>
            <person name="Fosler C."/>
            <person name="Gabrielian A.E."/>
            <person name="Garg N.S."/>
            <person name="Gelbart W.M."/>
            <person name="Glasser K."/>
            <person name="Glodek A."/>
            <person name="Gong F."/>
            <person name="Gorrell J.H."/>
            <person name="Gu Z."/>
            <person name="Guan P."/>
            <person name="Harris M."/>
            <person name="Harris N.L."/>
            <person name="Harvey D."/>
            <person name="Heiman T.J."/>
            <person name="Hernandez J.R."/>
            <person name="Houck J."/>
            <person name="Hostin D."/>
            <person name="Houston K.A."/>
            <person name="Howland T.J."/>
            <person name="Wei M.H."/>
            <person name="Ibegwam C."/>
            <person name="Jalali M."/>
            <person name="Kalush F."/>
            <person name="Karpen G.H."/>
            <person name="Ke Z."/>
            <person name="Kennison J.A."/>
            <person name="Ketchum K.A."/>
            <person name="Kimmel B.E."/>
            <person name="Kodira C.D."/>
            <person name="Kraft C."/>
            <person name="Kravitz S."/>
            <person name="Kulp D."/>
            <person name="Lai Z."/>
            <person name="Lasko P."/>
            <person name="Lei Y."/>
            <person name="Levitsky A.A."/>
            <person name="Li J."/>
            <person name="Li Z."/>
            <person name="Liang Y."/>
            <person name="Lin X."/>
            <person name="Liu X."/>
            <person name="Mattei B."/>
            <person name="McIntosh T.C."/>
            <person name="McLeod M.P."/>
            <person name="McPherson D."/>
            <person name="Merkulov G."/>
            <person name="Milshina N.V."/>
            <person name="Mobarry C."/>
            <person name="Morris J."/>
            <person name="Moshrefi A."/>
            <person name="Mount S.M."/>
            <person name="Moy M."/>
            <person name="Murphy B."/>
            <person name="Murphy L."/>
            <person name="Muzny D.M."/>
            <person name="Nelson D.L."/>
            <person name="Nelson D.R."/>
            <person name="Nelson K.A."/>
            <person name="Nixon K."/>
            <person name="Nusskern D.R."/>
            <person name="Pacleb J.M."/>
            <person name="Palazzolo M."/>
            <person name="Pittman G.S."/>
            <person name="Pan S."/>
            <person name="Pollard J."/>
            <person name="Puri V."/>
            <person name="Reese M.G."/>
            <person name="Reinert K."/>
            <person name="Remington K."/>
            <person name="Saunders R.D."/>
            <person name="Scheeler F."/>
            <person name="Shen H."/>
            <person name="Shue B.C."/>
            <person name="Siden-Kiamos I."/>
            <person name="Simpson M."/>
            <person name="Skupski M.P."/>
            <person name="Smith T."/>
            <person name="Spier E."/>
            <person name="Spradling A.C."/>
            <person name="Stapleton M."/>
            <person name="Strong R."/>
            <person name="Sun E."/>
            <person name="Svirskas R."/>
            <person name="Tector C."/>
            <person name="Turner R."/>
            <person name="Venter E."/>
            <person name="Wang A.H."/>
            <person name="Wang X."/>
            <person name="Wang Z.Y."/>
            <person name="Wassarman D.A."/>
            <person name="Weinstock G.M."/>
            <person name="Weissenbach J."/>
            <person name="Williams S.M."/>
            <person name="WoodageT"/>
            <person name="Worley K.C."/>
            <person name="Wu D."/>
            <person name="Yang S."/>
            <person name="Yao Q.A."/>
            <person name="Ye J."/>
            <person name="Yeh R.F."/>
            <person name="Zaveri J.S."/>
            <person name="Zhan M."/>
            <person name="Zhang G."/>
            <person name="Zhao Q."/>
            <person name="Zheng L."/>
            <person name="Zheng X.H."/>
            <person name="Zhong F.N."/>
            <person name="Zhong W."/>
            <person name="Zhou X."/>
            <person name="Zhu S."/>
            <person name="Zhu X."/>
            <person name="Smith H.O."/>
            <person name="Gibbs R.A."/>
            <person name="Myers E.W."/>
            <person name="Rubin G.M."/>
            <person name="Venter J.C."/>
        </authorList>
    </citation>
    <scope>NUCLEOTIDE SEQUENCE [LARGE SCALE GENOMIC DNA]</scope>
    <source>
        <strain evidence="4">Berkeley</strain>
    </source>
</reference>
<dbReference type="RefSeq" id="NP_725733.1">
    <property type="nucleotide sequence ID" value="NM_166259.2"/>
</dbReference>
<sequence>MSMNIWKSSRLLDRNCLRGKIQGLSPLLRPMDWPPNRDSVFRATWSYYASGCQERLTDIRRRIEQNARIVAPIKEPITKLSLDLKMSFNENQLPPGIDLDEHIYQELVSCFRNAKSTESKKKTSTKRSKVQKYFDMGKFSTPEKWIAWKRQELQVGQVLQNSFDPYLRAEMHKKLQHLQKLTKLRPLVLLPNQEENINKPKVSLTKKRKSRQKSTNKLKAESESRKNSTQVADTFKTYKNPSKTSKIQHLRTGSIKSVHSKQSSRKSTTSTILAFHPSLESIVSLRHSTRSFRPYIKKPVKSNHSSDEDVLYGIDDLGEPPLLKQVTSKSVASEKQQKSKNSKLPMKVKKPKFINQRKNIEKPKSKNPKVHKYSKHPKSLSYHSLKTDSESDSKNVSFSESKTTQSKQRIFRKKLTLRKSKSEGTIEEEEKPVDPRQSFASKSMSQFLSNYPTSKSIEYIAQIAKGQSSNDLVLNLKNKFNESVVSLYRGQATNSDNGSEIQDIHRSFILSGERHGWSFVGKKFAFVPPTSYSRVGLKRRDPYEAEEKSVEIIDAPDKSPLNSFVGTKTSPRSTKEQEVRLQSKTVSVDEVLSCVEAKPLLISDLVSDFMLSYGPNMGFFQTNTDLFKRNQYEASTTTNQKEVPKKCPKKRKVKKVKDVKKEPSQHFKKTCSLCKCVRRKRSELQPYMLQMQKRRQRLELKSYYFQRIAKCQENLKHEPKEACTRDGLAICYETLNLCQQIVEQRLSERS</sequence>
<feature type="compositionally biased region" description="Polar residues" evidence="1">
    <location>
        <begin position="227"/>
        <end position="247"/>
    </location>
</feature>
<evidence type="ECO:0000313" key="4">
    <source>
        <dbReference type="Proteomes" id="UP000000803"/>
    </source>
</evidence>
<dbReference type="PhylomeDB" id="A1ZB09"/>